<evidence type="ECO:0000313" key="2">
    <source>
        <dbReference type="EMBL" id="SDG04628.1"/>
    </source>
</evidence>
<keyword evidence="2" id="KW-0560">Oxidoreductase</keyword>
<dbReference type="Proteomes" id="UP000243378">
    <property type="component" value="Unassembled WGS sequence"/>
</dbReference>
<dbReference type="AlphaFoldDB" id="A0A1G7R1L9"/>
<protein>
    <submittedName>
        <fullName evidence="2">Catechol 2,3-dioxygenase</fullName>
    </submittedName>
</protein>
<dbReference type="InterPro" id="IPR004360">
    <property type="entry name" value="Glyas_Fos-R_dOase_dom"/>
</dbReference>
<dbReference type="GO" id="GO:0046686">
    <property type="term" value="P:response to cadmium ion"/>
    <property type="evidence" value="ECO:0007669"/>
    <property type="project" value="TreeGrafter"/>
</dbReference>
<dbReference type="InterPro" id="IPR052393">
    <property type="entry name" value="Cadmium-induced_rsp"/>
</dbReference>
<sequence length="145" mass="16006">MRPILTHLALHVPDLPACITFYEDFCGMQVIHRRPGKGSQIVWMAEPGRESEFIFVIMPGGQPRKLASNDYSHFGFALNSREEVDAIAAKAEAAGCLIWAQRDEPYPVGYYCGVRDPAGHYIEFSFGQPLGPGARPINAACLVLK</sequence>
<accession>A0A1G7R1L9</accession>
<gene>
    <name evidence="2" type="ORF">SAMN05216381_3038</name>
</gene>
<dbReference type="EMBL" id="FNBM01000006">
    <property type="protein sequence ID" value="SDG04628.1"/>
    <property type="molecule type" value="Genomic_DNA"/>
</dbReference>
<dbReference type="PANTHER" id="PTHR41294">
    <property type="entry name" value="CADMIUM-INDUCED PROTEIN CADI"/>
    <property type="match status" value="1"/>
</dbReference>
<proteinExistence type="predicted"/>
<dbReference type="GO" id="GO:0051213">
    <property type="term" value="F:dioxygenase activity"/>
    <property type="evidence" value="ECO:0007669"/>
    <property type="project" value="UniProtKB-KW"/>
</dbReference>
<dbReference type="CDD" id="cd06587">
    <property type="entry name" value="VOC"/>
    <property type="match status" value="1"/>
</dbReference>
<keyword evidence="2" id="KW-0223">Dioxygenase</keyword>
<dbReference type="OrthoDB" id="9789841at2"/>
<dbReference type="STRING" id="640205.SAMN05216381_3038"/>
<dbReference type="Gene3D" id="3.10.180.10">
    <property type="entry name" value="2,3-Dihydroxybiphenyl 1,2-Dioxygenase, domain 1"/>
    <property type="match status" value="1"/>
</dbReference>
<evidence type="ECO:0000313" key="3">
    <source>
        <dbReference type="Proteomes" id="UP000243378"/>
    </source>
</evidence>
<evidence type="ECO:0000259" key="1">
    <source>
        <dbReference type="PROSITE" id="PS51819"/>
    </source>
</evidence>
<dbReference type="PROSITE" id="PS51819">
    <property type="entry name" value="VOC"/>
    <property type="match status" value="1"/>
</dbReference>
<dbReference type="RefSeq" id="WP_092369479.1">
    <property type="nucleotide sequence ID" value="NZ_FNBM01000006.1"/>
</dbReference>
<organism evidence="2 3">
    <name type="scientific">Phytopseudomonas seleniipraecipitans</name>
    <dbReference type="NCBI Taxonomy" id="640205"/>
    <lineage>
        <taxon>Bacteria</taxon>
        <taxon>Pseudomonadati</taxon>
        <taxon>Pseudomonadota</taxon>
        <taxon>Gammaproteobacteria</taxon>
        <taxon>Pseudomonadales</taxon>
        <taxon>Pseudomonadaceae</taxon>
        <taxon>Phytopseudomonas</taxon>
    </lineage>
</organism>
<name>A0A1G7R1L9_9GAMM</name>
<dbReference type="Pfam" id="PF00903">
    <property type="entry name" value="Glyoxalase"/>
    <property type="match status" value="1"/>
</dbReference>
<dbReference type="InterPro" id="IPR037523">
    <property type="entry name" value="VOC_core"/>
</dbReference>
<reference evidence="2 3" key="1">
    <citation type="submission" date="2016-10" db="EMBL/GenBank/DDBJ databases">
        <authorList>
            <person name="de Groot N.N."/>
        </authorList>
    </citation>
    <scope>NUCLEOTIDE SEQUENCE [LARGE SCALE GENOMIC DNA]</scope>
    <source>
        <strain evidence="2 3">LMG 25475</strain>
    </source>
</reference>
<dbReference type="PANTHER" id="PTHR41294:SF1">
    <property type="entry name" value="CADMIUM-INDUCED PROTEIN CADI"/>
    <property type="match status" value="1"/>
</dbReference>
<dbReference type="InterPro" id="IPR029068">
    <property type="entry name" value="Glyas_Bleomycin-R_OHBP_Dase"/>
</dbReference>
<feature type="domain" description="VOC" evidence="1">
    <location>
        <begin position="4"/>
        <end position="127"/>
    </location>
</feature>
<dbReference type="SUPFAM" id="SSF54593">
    <property type="entry name" value="Glyoxalase/Bleomycin resistance protein/Dihydroxybiphenyl dioxygenase"/>
    <property type="match status" value="1"/>
</dbReference>